<keyword evidence="4" id="KW-0269">Exonuclease</keyword>
<protein>
    <submittedName>
        <fullName evidence="6">Unannotated protein</fullName>
    </submittedName>
</protein>
<dbReference type="Gene3D" id="3.30.420.10">
    <property type="entry name" value="Ribonuclease H-like superfamily/Ribonuclease H"/>
    <property type="match status" value="1"/>
</dbReference>
<name>A0A6J6LJV0_9ZZZZ</name>
<evidence type="ECO:0000259" key="5">
    <source>
        <dbReference type="SMART" id="SM00479"/>
    </source>
</evidence>
<evidence type="ECO:0000256" key="4">
    <source>
        <dbReference type="ARBA" id="ARBA00022839"/>
    </source>
</evidence>
<dbReference type="HAMAP" id="MF_00045">
    <property type="entry name" value="Oligoribonuclease"/>
    <property type="match status" value="1"/>
</dbReference>
<evidence type="ECO:0000256" key="3">
    <source>
        <dbReference type="ARBA" id="ARBA00022801"/>
    </source>
</evidence>
<dbReference type="EMBL" id="CAEZWV010000003">
    <property type="protein sequence ID" value="CAB4662297.1"/>
    <property type="molecule type" value="Genomic_DNA"/>
</dbReference>
<evidence type="ECO:0000313" key="6">
    <source>
        <dbReference type="EMBL" id="CAB4662297.1"/>
    </source>
</evidence>
<dbReference type="GO" id="GO:0003676">
    <property type="term" value="F:nucleic acid binding"/>
    <property type="evidence" value="ECO:0007669"/>
    <property type="project" value="InterPro"/>
</dbReference>
<dbReference type="GO" id="GO:0000175">
    <property type="term" value="F:3'-5'-RNA exonuclease activity"/>
    <property type="evidence" value="ECO:0007669"/>
    <property type="project" value="InterPro"/>
</dbReference>
<evidence type="ECO:0000256" key="1">
    <source>
        <dbReference type="ARBA" id="ARBA00009921"/>
    </source>
</evidence>
<sequence>MLIWMDLEMTGLDESRHVIVEIATLVTDDDLNIIAEGPNLVIHQPDEVMAEMDDFVTNMHTVSGLLEKIKTSTISEADAMQQTLDFIKEHSPEPNKIPLCGNSIRTDRTFLAKYMPEIENWLHYRCVDVSTIKELVKRWNPGLEHARPKSEGTTHRAMDDIRDSVAELKFYRDKVFRTAEETKKK</sequence>
<dbReference type="InterPro" id="IPR012337">
    <property type="entry name" value="RNaseH-like_sf"/>
</dbReference>
<dbReference type="InterPro" id="IPR013520">
    <property type="entry name" value="Ribonucl_H"/>
</dbReference>
<keyword evidence="2" id="KW-0540">Nuclease</keyword>
<dbReference type="FunFam" id="3.30.420.10:FF:000003">
    <property type="entry name" value="Oligoribonuclease"/>
    <property type="match status" value="1"/>
</dbReference>
<dbReference type="AlphaFoldDB" id="A0A6J6LJV0"/>
<keyword evidence="3" id="KW-0378">Hydrolase</keyword>
<accession>A0A6J6LJV0</accession>
<dbReference type="SMART" id="SM00479">
    <property type="entry name" value="EXOIII"/>
    <property type="match status" value="1"/>
</dbReference>
<comment type="similarity">
    <text evidence="1">Belongs to the oligoribonuclease family.</text>
</comment>
<dbReference type="NCBIfam" id="NF003765">
    <property type="entry name" value="PRK05359.1"/>
    <property type="match status" value="1"/>
</dbReference>
<dbReference type="PANTHER" id="PTHR11046:SF0">
    <property type="entry name" value="OLIGORIBONUCLEASE, MITOCHONDRIAL"/>
    <property type="match status" value="1"/>
</dbReference>
<proteinExistence type="inferred from homology"/>
<organism evidence="6">
    <name type="scientific">freshwater metagenome</name>
    <dbReference type="NCBI Taxonomy" id="449393"/>
    <lineage>
        <taxon>unclassified sequences</taxon>
        <taxon>metagenomes</taxon>
        <taxon>ecological metagenomes</taxon>
    </lineage>
</organism>
<feature type="domain" description="Exonuclease" evidence="5">
    <location>
        <begin position="1"/>
        <end position="177"/>
    </location>
</feature>
<dbReference type="SUPFAM" id="SSF53098">
    <property type="entry name" value="Ribonuclease H-like"/>
    <property type="match status" value="1"/>
</dbReference>
<reference evidence="6" key="1">
    <citation type="submission" date="2020-05" db="EMBL/GenBank/DDBJ databases">
        <authorList>
            <person name="Chiriac C."/>
            <person name="Salcher M."/>
            <person name="Ghai R."/>
            <person name="Kavagutti S V."/>
        </authorList>
    </citation>
    <scope>NUCLEOTIDE SEQUENCE</scope>
</reference>
<dbReference type="CDD" id="cd06135">
    <property type="entry name" value="Orn"/>
    <property type="match status" value="1"/>
</dbReference>
<dbReference type="Pfam" id="PF00929">
    <property type="entry name" value="RNase_T"/>
    <property type="match status" value="1"/>
</dbReference>
<gene>
    <name evidence="6" type="ORF">UFOPK2295_00261</name>
</gene>
<dbReference type="PANTHER" id="PTHR11046">
    <property type="entry name" value="OLIGORIBONUCLEASE, MITOCHONDRIAL"/>
    <property type="match status" value="1"/>
</dbReference>
<dbReference type="InterPro" id="IPR022894">
    <property type="entry name" value="Oligoribonuclease"/>
</dbReference>
<dbReference type="InterPro" id="IPR036397">
    <property type="entry name" value="RNaseH_sf"/>
</dbReference>
<evidence type="ECO:0000256" key="2">
    <source>
        <dbReference type="ARBA" id="ARBA00022722"/>
    </source>
</evidence>